<feature type="transmembrane region" description="Helical" evidence="1">
    <location>
        <begin position="204"/>
        <end position="224"/>
    </location>
</feature>
<organism evidence="2">
    <name type="scientific">Prevotella sp. GTC17253</name>
    <dbReference type="NCBI Taxonomy" id="3236793"/>
    <lineage>
        <taxon>Bacteria</taxon>
        <taxon>Pseudomonadati</taxon>
        <taxon>Bacteroidota</taxon>
        <taxon>Bacteroidia</taxon>
        <taxon>Bacteroidales</taxon>
        <taxon>Prevotellaceae</taxon>
        <taxon>Prevotella</taxon>
    </lineage>
</organism>
<feature type="transmembrane region" description="Helical" evidence="1">
    <location>
        <begin position="40"/>
        <end position="70"/>
    </location>
</feature>
<dbReference type="AlphaFoldDB" id="A0AB33ISD6"/>
<accession>A0AB33ISD6</accession>
<gene>
    <name evidence="2" type="ORF">GTC17253_09660</name>
</gene>
<protein>
    <submittedName>
        <fullName evidence="2">Uncharacterized protein</fullName>
    </submittedName>
</protein>
<proteinExistence type="predicted"/>
<dbReference type="EMBL" id="AP035785">
    <property type="protein sequence ID" value="BFO71000.1"/>
    <property type="molecule type" value="Genomic_DNA"/>
</dbReference>
<sequence>MEHQLWIQTACLALAALMMVQLNNAYALIRIYSRMVSCSFLVLCTMAAFLLPSLEGSILQLCIIAFLLFLFRGYQDNRATGWVFYAFAMWGIASIFFVHILYFVPILWVILYTNILAGSVKTLCASLLGLSVPYWFLAGYDVWTGHPVALMLHFQQLAHFQPVGQIQLLTTNQLLTCGFLLILAVTGTIHFFRHSYNDKIRTRMFYEVFVVIDAAAFVFIFLQPQHYSELLRICIVTTAPLIGHFLALTRTRITNIAFHAMLAAALVITVINLWFPSLSF</sequence>
<evidence type="ECO:0000256" key="1">
    <source>
        <dbReference type="SAM" id="Phobius"/>
    </source>
</evidence>
<feature type="transmembrane region" description="Helical" evidence="1">
    <location>
        <begin position="256"/>
        <end position="275"/>
    </location>
</feature>
<feature type="transmembrane region" description="Helical" evidence="1">
    <location>
        <begin position="230"/>
        <end position="249"/>
    </location>
</feature>
<feature type="transmembrane region" description="Helical" evidence="1">
    <location>
        <begin position="123"/>
        <end position="143"/>
    </location>
</feature>
<keyword evidence="1" id="KW-0472">Membrane</keyword>
<feature type="transmembrane region" description="Helical" evidence="1">
    <location>
        <begin position="82"/>
        <end position="111"/>
    </location>
</feature>
<feature type="transmembrane region" description="Helical" evidence="1">
    <location>
        <begin position="6"/>
        <end position="28"/>
    </location>
</feature>
<name>A0AB33ISD6_9BACT</name>
<reference evidence="2" key="1">
    <citation type="submission" date="2024-07" db="EMBL/GenBank/DDBJ databases">
        <title>Complete genome sequence of Prevotella sp. YM-2024 GTC17253.</title>
        <authorList>
            <person name="Hayashi M."/>
            <person name="Muto Y."/>
            <person name="Tanaka K."/>
            <person name="Niwa H."/>
        </authorList>
    </citation>
    <scope>NUCLEOTIDE SEQUENCE</scope>
    <source>
        <strain evidence="2">GTC17253</strain>
    </source>
</reference>
<evidence type="ECO:0000313" key="2">
    <source>
        <dbReference type="EMBL" id="BFO71000.1"/>
    </source>
</evidence>
<keyword evidence="1" id="KW-1133">Transmembrane helix</keyword>
<keyword evidence="1" id="KW-0812">Transmembrane</keyword>
<feature type="transmembrane region" description="Helical" evidence="1">
    <location>
        <begin position="173"/>
        <end position="192"/>
    </location>
</feature>